<reference evidence="2" key="1">
    <citation type="submission" date="2021-11" db="EMBL/GenBank/DDBJ databases">
        <title>Streptomyces corallinus and Kineosporia corallina sp. nov., two new coral-derived marine actinobacteria.</title>
        <authorList>
            <person name="Buangrab K."/>
            <person name="Sutthacheep M."/>
            <person name="Yeemin T."/>
            <person name="Harunari E."/>
            <person name="Igarashi Y."/>
            <person name="Sripreechasak P."/>
            <person name="Kanchanasin P."/>
            <person name="Tanasupawat S."/>
            <person name="Phongsopitanun W."/>
        </authorList>
    </citation>
    <scope>NUCLEOTIDE SEQUENCE</scope>
    <source>
        <strain evidence="2">JCM 31032</strain>
    </source>
</reference>
<accession>A0A9X1NEE2</accession>
<name>A0A9X1NEE2_9ACTN</name>
<dbReference type="RefSeq" id="WP_231442357.1">
    <property type="nucleotide sequence ID" value="NZ_JAJOMB010000007.1"/>
</dbReference>
<dbReference type="Proteomes" id="UP001138997">
    <property type="component" value="Unassembled WGS sequence"/>
</dbReference>
<proteinExistence type="predicted"/>
<gene>
    <name evidence="2" type="ORF">LR394_15435</name>
</gene>
<evidence type="ECO:0000313" key="3">
    <source>
        <dbReference type="Proteomes" id="UP001138997"/>
    </source>
</evidence>
<dbReference type="SUPFAM" id="SSF52507">
    <property type="entry name" value="Homo-oligomeric flavin-containing Cys decarboxylases, HFCD"/>
    <property type="match status" value="1"/>
</dbReference>
<evidence type="ECO:0000313" key="2">
    <source>
        <dbReference type="EMBL" id="MCD5312299.1"/>
    </source>
</evidence>
<protein>
    <submittedName>
        <fullName evidence="2">Flavoprotein</fullName>
    </submittedName>
</protein>
<evidence type="ECO:0000259" key="1">
    <source>
        <dbReference type="Pfam" id="PF02441"/>
    </source>
</evidence>
<dbReference type="Gene3D" id="3.40.50.1950">
    <property type="entry name" value="Flavin prenyltransferase-like"/>
    <property type="match status" value="1"/>
</dbReference>
<organism evidence="2 3">
    <name type="scientific">Kineosporia babensis</name>
    <dbReference type="NCBI Taxonomy" id="499548"/>
    <lineage>
        <taxon>Bacteria</taxon>
        <taxon>Bacillati</taxon>
        <taxon>Actinomycetota</taxon>
        <taxon>Actinomycetes</taxon>
        <taxon>Kineosporiales</taxon>
        <taxon>Kineosporiaceae</taxon>
        <taxon>Kineosporia</taxon>
    </lineage>
</organism>
<feature type="domain" description="Flavoprotein" evidence="1">
    <location>
        <begin position="7"/>
        <end position="117"/>
    </location>
</feature>
<dbReference type="AlphaFoldDB" id="A0A9X1NEE2"/>
<sequence length="177" mass="18710">MPVLSLIACAAGGIHGLRPSLVEPLVRDGWQVAITLTPTAGTWLSGNGEAAALAELTGLAVRWNSRLPGEPRPHPEPDLCAVVPATANAVAKLALGISDNQAMTAANEMIGRPDVPVLAFPCINLAHTRHPAWAGHLAALRAADVNLLVGEDIWPLTTPRKEPGLPWARILQEIRAY</sequence>
<keyword evidence="3" id="KW-1185">Reference proteome</keyword>
<dbReference type="EMBL" id="JAJOMB010000007">
    <property type="protein sequence ID" value="MCD5312299.1"/>
    <property type="molecule type" value="Genomic_DNA"/>
</dbReference>
<dbReference type="Pfam" id="PF02441">
    <property type="entry name" value="Flavoprotein"/>
    <property type="match status" value="1"/>
</dbReference>
<comment type="caution">
    <text evidence="2">The sequence shown here is derived from an EMBL/GenBank/DDBJ whole genome shotgun (WGS) entry which is preliminary data.</text>
</comment>
<dbReference type="InterPro" id="IPR003382">
    <property type="entry name" value="Flavoprotein"/>
</dbReference>
<dbReference type="GO" id="GO:0003824">
    <property type="term" value="F:catalytic activity"/>
    <property type="evidence" value="ECO:0007669"/>
    <property type="project" value="InterPro"/>
</dbReference>
<dbReference type="InterPro" id="IPR036551">
    <property type="entry name" value="Flavin_trans-like"/>
</dbReference>